<gene>
    <name evidence="2" type="ORF">ColLi_12180</name>
</gene>
<accession>A0AA37GZV7</accession>
<dbReference type="EMBL" id="BPPX01000040">
    <property type="protein sequence ID" value="GJC89342.1"/>
    <property type="molecule type" value="Genomic_DNA"/>
</dbReference>
<feature type="region of interest" description="Disordered" evidence="1">
    <location>
        <begin position="45"/>
        <end position="66"/>
    </location>
</feature>
<dbReference type="AlphaFoldDB" id="A0AA37GZV7"/>
<dbReference type="Proteomes" id="UP001055172">
    <property type="component" value="Unassembled WGS sequence"/>
</dbReference>
<reference evidence="2 3" key="1">
    <citation type="submission" date="2021-07" db="EMBL/GenBank/DDBJ databases">
        <title>Genome data of Colletotrichum spaethianum.</title>
        <authorList>
            <person name="Utami Y.D."/>
            <person name="Hiruma K."/>
        </authorList>
    </citation>
    <scope>NUCLEOTIDE SEQUENCE [LARGE SCALE GENOMIC DNA]</scope>
    <source>
        <strain evidence="2 3">MAFF 242679</strain>
    </source>
</reference>
<comment type="caution">
    <text evidence="2">The sequence shown here is derived from an EMBL/GenBank/DDBJ whole genome shotgun (WGS) entry which is preliminary data.</text>
</comment>
<evidence type="ECO:0000313" key="3">
    <source>
        <dbReference type="Proteomes" id="UP001055172"/>
    </source>
</evidence>
<protein>
    <submittedName>
        <fullName evidence="2">Uncharacterized protein</fullName>
    </submittedName>
</protein>
<keyword evidence="3" id="KW-1185">Reference proteome</keyword>
<proteinExistence type="predicted"/>
<sequence>MADILGDIDENLSEEDVMKRKIDAINAWVVYAFICWPVRRATSKLKQEAAVTPPPEVEVPAGSGGP</sequence>
<evidence type="ECO:0000313" key="2">
    <source>
        <dbReference type="EMBL" id="GJC89342.1"/>
    </source>
</evidence>
<organism evidence="2 3">
    <name type="scientific">Colletotrichum liriopes</name>
    <dbReference type="NCBI Taxonomy" id="708192"/>
    <lineage>
        <taxon>Eukaryota</taxon>
        <taxon>Fungi</taxon>
        <taxon>Dikarya</taxon>
        <taxon>Ascomycota</taxon>
        <taxon>Pezizomycotina</taxon>
        <taxon>Sordariomycetes</taxon>
        <taxon>Hypocreomycetidae</taxon>
        <taxon>Glomerellales</taxon>
        <taxon>Glomerellaceae</taxon>
        <taxon>Colletotrichum</taxon>
        <taxon>Colletotrichum spaethianum species complex</taxon>
    </lineage>
</organism>
<name>A0AA37GZV7_9PEZI</name>
<evidence type="ECO:0000256" key="1">
    <source>
        <dbReference type="SAM" id="MobiDB-lite"/>
    </source>
</evidence>